<evidence type="ECO:0000313" key="2">
    <source>
        <dbReference type="EMBL" id="AIF06515.1"/>
    </source>
</evidence>
<feature type="coiled-coil region" evidence="1">
    <location>
        <begin position="387"/>
        <end position="414"/>
    </location>
</feature>
<sequence length="439" mass="49877">MNIFKIVILDLIMVFGWGKKKPKKQEPEIAPQKKQILLSDVPNVVDEILSIRTKTIIAETKTFRNKINSSCETILHIAIDLERDTLKVDDIDIHLKRLVERGKKEVISVIKRESIVKIPEINSYEDVKNFNATAGRMLKKIGDTLGRQSSVIHIFAKKYAGKLKNDLKVMTDGNDEIATIITNHIELERKIEQILSTMNKIEQSKKSIIDLGEQEKLTMKTIDDLIAEIDSDEKGIKNIKNSSEYTEFLQINEKLDSLSSEKNKIKNEIELQLTKISRPLNKYVYVSSLDKPLKKLLADLITNPYDVLVDSNKQDIIQILESTRRGIQSGSVSVKDTDKSLSQIDETLSLVPGFIEKISVFNRSKNDIESKLLGFNNGQLSQKESALSMHKNDKSSLESKIRSIEKELKDTTEIIPKFVKSVESILNEISAVQYIIRAE</sequence>
<protein>
    <recommendedName>
        <fullName evidence="3">Exonuclease SbcC</fullName>
    </recommendedName>
</protein>
<feature type="coiled-coil region" evidence="1">
    <location>
        <begin position="248"/>
        <end position="275"/>
    </location>
</feature>
<accession>A0A075GUA2</accession>
<reference evidence="2" key="1">
    <citation type="journal article" date="2014" name="Genome Biol. Evol.">
        <title>Pangenome evidence for extensive interdomain horizontal transfer affecting lineage core and shell genes in uncultured planktonic thaumarchaeota and euryarchaeota.</title>
        <authorList>
            <person name="Deschamps P."/>
            <person name="Zivanovic Y."/>
            <person name="Moreira D."/>
            <person name="Rodriguez-Valera F."/>
            <person name="Lopez-Garcia P."/>
        </authorList>
    </citation>
    <scope>NUCLEOTIDE SEQUENCE</scope>
</reference>
<dbReference type="EMBL" id="KF900772">
    <property type="protein sequence ID" value="AIF06515.1"/>
    <property type="molecule type" value="Genomic_DNA"/>
</dbReference>
<evidence type="ECO:0000256" key="1">
    <source>
        <dbReference type="SAM" id="Coils"/>
    </source>
</evidence>
<dbReference type="AlphaFoldDB" id="A0A075GUA2"/>
<evidence type="ECO:0008006" key="3">
    <source>
        <dbReference type="Google" id="ProtNLM"/>
    </source>
</evidence>
<proteinExistence type="predicted"/>
<organism evidence="2">
    <name type="scientific">uncultured marine thaumarchaeote KM3_193_A03</name>
    <dbReference type="NCBI Taxonomy" id="1456081"/>
    <lineage>
        <taxon>Archaea</taxon>
        <taxon>Nitrososphaerota</taxon>
        <taxon>environmental samples</taxon>
    </lineage>
</organism>
<name>A0A075GUA2_9ARCH</name>
<keyword evidence="1" id="KW-0175">Coiled coil</keyword>